<dbReference type="GO" id="GO:0005634">
    <property type="term" value="C:nucleus"/>
    <property type="evidence" value="ECO:0007669"/>
    <property type="project" value="UniProtKB-SubCell"/>
</dbReference>
<dbReference type="Gramene" id="TraesWEE_scaffold_099746_01G000100.1">
    <property type="protein sequence ID" value="TraesWEE_scaffold_099746_01G000100.1"/>
    <property type="gene ID" value="TraesWEE_scaffold_099746_01G000100"/>
</dbReference>
<keyword evidence="5" id="KW-0539">Nucleus</keyword>
<dbReference type="Gramene" id="TraesCLE_scaffold_084203_01G000100.1">
    <property type="protein sequence ID" value="TraesCLE_scaffold_084203_01G000100.1"/>
    <property type="gene ID" value="TraesCLE_scaffold_084203_01G000100"/>
</dbReference>
<keyword evidence="4" id="KW-0804">Transcription</keyword>
<dbReference type="Gene3D" id="2.40.330.10">
    <property type="entry name" value="DNA-binding pseudobarrel domain"/>
    <property type="match status" value="4"/>
</dbReference>
<dbReference type="SUPFAM" id="SSF101936">
    <property type="entry name" value="DNA-binding pseudobarrel domain"/>
    <property type="match status" value="4"/>
</dbReference>
<feature type="domain" description="TF-B3" evidence="7">
    <location>
        <begin position="199"/>
        <end position="292"/>
    </location>
</feature>
<reference evidence="8" key="1">
    <citation type="submission" date="2018-08" db="EMBL/GenBank/DDBJ databases">
        <authorList>
            <person name="Rossello M."/>
        </authorList>
    </citation>
    <scope>NUCLEOTIDE SEQUENCE [LARGE SCALE GENOMIC DNA]</scope>
    <source>
        <strain evidence="8">cv. Chinese Spring</strain>
    </source>
</reference>
<dbReference type="Pfam" id="PF02362">
    <property type="entry name" value="B3"/>
    <property type="match status" value="4"/>
</dbReference>
<dbReference type="PANTHER" id="PTHR31391:SF140">
    <property type="entry name" value="B3 DOMAIN-CONTAINING PROTEIN OS12G0591400"/>
    <property type="match status" value="1"/>
</dbReference>
<dbReference type="Gramene" id="TraesCS5A03G0171900.1">
    <property type="protein sequence ID" value="TraesCS5A03G0171900.1.CDS"/>
    <property type="gene ID" value="TraesCS5A03G0171900"/>
</dbReference>
<dbReference type="AlphaFoldDB" id="A0A3B6KE04"/>
<dbReference type="GO" id="GO:0003677">
    <property type="term" value="F:DNA binding"/>
    <property type="evidence" value="ECO:0007669"/>
    <property type="project" value="UniProtKB-KW"/>
</dbReference>
<feature type="compositionally biased region" description="Basic and acidic residues" evidence="6">
    <location>
        <begin position="502"/>
        <end position="512"/>
    </location>
</feature>
<protein>
    <recommendedName>
        <fullName evidence="7">TF-B3 domain-containing protein</fullName>
    </recommendedName>
</protein>
<keyword evidence="9" id="KW-1185">Reference proteome</keyword>
<evidence type="ECO:0000256" key="6">
    <source>
        <dbReference type="SAM" id="MobiDB-lite"/>
    </source>
</evidence>
<evidence type="ECO:0000259" key="7">
    <source>
        <dbReference type="PROSITE" id="PS50863"/>
    </source>
</evidence>
<dbReference type="SMR" id="A0A3B6KE04"/>
<dbReference type="CDD" id="cd10017">
    <property type="entry name" value="B3_DNA"/>
    <property type="match status" value="4"/>
</dbReference>
<organism evidence="8">
    <name type="scientific">Triticum aestivum</name>
    <name type="common">Wheat</name>
    <dbReference type="NCBI Taxonomy" id="4565"/>
    <lineage>
        <taxon>Eukaryota</taxon>
        <taxon>Viridiplantae</taxon>
        <taxon>Streptophyta</taxon>
        <taxon>Embryophyta</taxon>
        <taxon>Tracheophyta</taxon>
        <taxon>Spermatophyta</taxon>
        <taxon>Magnoliopsida</taxon>
        <taxon>Liliopsida</taxon>
        <taxon>Poales</taxon>
        <taxon>Poaceae</taxon>
        <taxon>BOP clade</taxon>
        <taxon>Pooideae</taxon>
        <taxon>Triticodae</taxon>
        <taxon>Triticeae</taxon>
        <taxon>Triticinae</taxon>
        <taxon>Triticum</taxon>
    </lineage>
</organism>
<evidence type="ECO:0000256" key="4">
    <source>
        <dbReference type="ARBA" id="ARBA00023163"/>
    </source>
</evidence>
<dbReference type="STRING" id="4565.A0A3B6KE04"/>
<dbReference type="Gramene" id="TraesKAR5A01G0049260.1">
    <property type="protein sequence ID" value="cds.TraesKAR5A01G0049260.1"/>
    <property type="gene ID" value="TraesKAR5A01G0049260"/>
</dbReference>
<evidence type="ECO:0000313" key="8">
    <source>
        <dbReference type="EnsemblPlants" id="TraesCS5A02G066900.1"/>
    </source>
</evidence>
<dbReference type="OMA" id="DICIFEI"/>
<accession>A0A3B6KE04</accession>
<dbReference type="Gramene" id="TraesNOR5A03G02611490.1">
    <property type="protein sequence ID" value="TraesNOR5A03G02611490.1"/>
    <property type="gene ID" value="TraesNOR5A03G02611490"/>
</dbReference>
<dbReference type="SMART" id="SM01019">
    <property type="entry name" value="B3"/>
    <property type="match status" value="4"/>
</dbReference>
<dbReference type="PANTHER" id="PTHR31391">
    <property type="entry name" value="B3 DOMAIN-CONTAINING PROTEIN OS11G0197600-RELATED"/>
    <property type="match status" value="1"/>
</dbReference>
<feature type="domain" description="TF-B3" evidence="7">
    <location>
        <begin position="41"/>
        <end position="134"/>
    </location>
</feature>
<dbReference type="Gramene" id="TraesCAD_scaffold_018207_01G000300.1">
    <property type="protein sequence ID" value="TraesCAD_scaffold_018207_01G000300.1"/>
    <property type="gene ID" value="TraesCAD_scaffold_018207_01G000300"/>
</dbReference>
<evidence type="ECO:0000256" key="3">
    <source>
        <dbReference type="ARBA" id="ARBA00023125"/>
    </source>
</evidence>
<dbReference type="Proteomes" id="UP000019116">
    <property type="component" value="Chromosome 5A"/>
</dbReference>
<dbReference type="InterPro" id="IPR044837">
    <property type="entry name" value="REM16-like"/>
</dbReference>
<evidence type="ECO:0000256" key="2">
    <source>
        <dbReference type="ARBA" id="ARBA00023015"/>
    </source>
</evidence>
<keyword evidence="2" id="KW-0805">Transcription regulation</keyword>
<feature type="region of interest" description="Disordered" evidence="6">
    <location>
        <begin position="502"/>
        <end position="535"/>
    </location>
</feature>
<dbReference type="InterPro" id="IPR015300">
    <property type="entry name" value="DNA-bd_pseudobarrel_sf"/>
</dbReference>
<reference evidence="8" key="2">
    <citation type="submission" date="2018-10" db="UniProtKB">
        <authorList>
            <consortium name="EnsemblPlants"/>
        </authorList>
    </citation>
    <scope>IDENTIFICATION</scope>
</reference>
<dbReference type="InterPro" id="IPR003340">
    <property type="entry name" value="B3_DNA-bd"/>
</dbReference>
<dbReference type="EnsemblPlants" id="TraesCS5A02G066900.1">
    <property type="protein sequence ID" value="TraesCS5A02G066900.1"/>
    <property type="gene ID" value="TraesCS5A02G066900"/>
</dbReference>
<dbReference type="Gramene" id="TraesCS5A02G066900.1">
    <property type="protein sequence ID" value="TraesCS5A02G066900.1"/>
    <property type="gene ID" value="TraesCS5A02G066900"/>
</dbReference>
<feature type="domain" description="TF-B3" evidence="7">
    <location>
        <begin position="403"/>
        <end position="499"/>
    </location>
</feature>
<dbReference type="PROSITE" id="PS50863">
    <property type="entry name" value="B3"/>
    <property type="match status" value="4"/>
</dbReference>
<dbReference type="Gramene" id="TraesPARA_EIv1.0_1610090.2">
    <property type="protein sequence ID" value="TraesPARA_EIv1.0_1610090.2.CDS"/>
    <property type="gene ID" value="TraesPARA_EIv1.0_1610090"/>
</dbReference>
<proteinExistence type="predicted"/>
<dbReference type="Gramene" id="TraesROB_scaffold_077232_01G000100.1">
    <property type="protein sequence ID" value="TraesROB_scaffold_077232_01G000100.1"/>
    <property type="gene ID" value="TraesROB_scaffold_077232_01G000100"/>
</dbReference>
<evidence type="ECO:0000256" key="1">
    <source>
        <dbReference type="ARBA" id="ARBA00004123"/>
    </source>
</evidence>
<sequence>MAPDQYHEQGNRSGHNISSKSFQRCEGCDAHYYWCHMDDTQKYFFKCMVGNFQDKMTIPQKFVENFKGQISEVIKLEAPDGNIFNVQATKDLNKIVLGSGWGVFISFYEVKEGYFLVFRYMGASHFKVLVFDFASCCEKEVLHVLMNYGPNAQEKDIRLDQSPLSERRCQNGGSSNGGSHRRCEHCDVHFYWHHMDDRQKHFLRLMFGDFRQEISIPEKFVNNFRGRISKVMKLEAPDGNVYNIQVINDLNKIFLRSGWAAFASAYELKEHDLLVFRYIGDSHFKVLIFDPSGCEKELFHIVMNHTPNLPETGISHDQPFLKETRRHCESRDYNSRKTKKMTPLDSPSPRSAEGVKSPEDTLNSGGLRETTKPRYVLATGCNLTTAQKAEVDALVRKVRPAIPFYIKAMSKTSISGSLVICKDYAAKYLPDGDQFITLCHPHKSNIWIDNLKVITDGSRMLSVGWSCFVLHNELRESDICLFEVWKSDGDVTMVVHSLEGGHHLQGKEPESQKKRRYPVKAEATEDEESDKEHAESNYYYSRHANGLTSDEQEDIFRSALIQQGNPVYVAVLGKNHVKKGNNLLTIPRKFAAKHLAARSHDILLLRPNRGKKWCVRYYYHSSLRGFSNSPWTKFVRDNKLQEGHVCVFELIKGVRKATMIVHVFRKVDGRLVLLD</sequence>
<feature type="region of interest" description="Disordered" evidence="6">
    <location>
        <begin position="327"/>
        <end position="368"/>
    </location>
</feature>
<dbReference type="OrthoDB" id="590488at2759"/>
<dbReference type="Gramene" id="TraesSYM5A03G02620000.1">
    <property type="protein sequence ID" value="TraesSYM5A03G02620000.1"/>
    <property type="gene ID" value="TraesSYM5A03G02620000"/>
</dbReference>
<dbReference type="Gramene" id="TraesSTA5A03G02582770.1">
    <property type="protein sequence ID" value="TraesSTA5A03G02582770.1"/>
    <property type="gene ID" value="TraesSTA5A03G02582770"/>
</dbReference>
<name>A0A3B6KE04_WHEAT</name>
<evidence type="ECO:0000313" key="9">
    <source>
        <dbReference type="Proteomes" id="UP000019116"/>
    </source>
</evidence>
<feature type="domain" description="TF-B3" evidence="7">
    <location>
        <begin position="569"/>
        <end position="667"/>
    </location>
</feature>
<comment type="subcellular location">
    <subcellularLocation>
        <location evidence="1">Nucleus</location>
    </subcellularLocation>
</comment>
<evidence type="ECO:0000256" key="5">
    <source>
        <dbReference type="ARBA" id="ARBA00023242"/>
    </source>
</evidence>
<keyword evidence="3" id="KW-0238">DNA-binding</keyword>